<evidence type="ECO:0000313" key="2">
    <source>
        <dbReference type="Proteomes" id="UP000326437"/>
    </source>
</evidence>
<accession>A0A5E7ALR5</accession>
<organism evidence="1 2">
    <name type="scientific">Pseudomonas fluorescens</name>
    <dbReference type="NCBI Taxonomy" id="294"/>
    <lineage>
        <taxon>Bacteria</taxon>
        <taxon>Pseudomonadati</taxon>
        <taxon>Pseudomonadota</taxon>
        <taxon>Gammaproteobacteria</taxon>
        <taxon>Pseudomonadales</taxon>
        <taxon>Pseudomonadaceae</taxon>
        <taxon>Pseudomonas</taxon>
    </lineage>
</organism>
<dbReference type="AlphaFoldDB" id="A0A5E7ALR5"/>
<name>A0A5E7ALR5_PSEFL</name>
<reference evidence="1 2" key="1">
    <citation type="submission" date="2019-09" db="EMBL/GenBank/DDBJ databases">
        <authorList>
            <person name="Chandra G."/>
            <person name="Truman W A."/>
        </authorList>
    </citation>
    <scope>NUCLEOTIDE SEQUENCE [LARGE SCALE GENOMIC DNA]</scope>
    <source>
        <strain evidence="1">PS685</strain>
    </source>
</reference>
<protein>
    <submittedName>
        <fullName evidence="1">Uncharacterized protein</fullName>
    </submittedName>
</protein>
<proteinExistence type="predicted"/>
<dbReference type="EMBL" id="CABVHO010000414">
    <property type="protein sequence ID" value="VVN76741.1"/>
    <property type="molecule type" value="Genomic_DNA"/>
</dbReference>
<dbReference type="Proteomes" id="UP000326437">
    <property type="component" value="Unassembled WGS sequence"/>
</dbReference>
<gene>
    <name evidence="1" type="ORF">PS685_05337</name>
</gene>
<evidence type="ECO:0000313" key="1">
    <source>
        <dbReference type="EMBL" id="VVN76741.1"/>
    </source>
</evidence>
<sequence>MGMAMDQGFHAVGLHDPRYFFRRDIDDVIGLHPHLGRAFAAQLARQFLPGAQGQMAQDEQGHGVTQVASQLHIADIAGAEAVAVHQQHRLAVKLHDTRVLQ</sequence>